<sequence length="750" mass="84385">MRIKGVVSRIFCSKPSGFKILVLEVNISQQVPQKYINPEFPASVSAAGVMKEADIGYVVEIDGEWEHRDSGRFWPWQVKVTGCTVCVFETPQLLAEIIGGIEEIGLKKAQKMVSFYGLEIVQLLEEGSSCLQPWESKEGQMKRAGEKLKELRANADLKAFLLPYGVSEQEALHIQETFGREALTKIKNNPYLPCHERLISFKICDKIGMDLGFPRTDSRRVEAVFSYVLKERAGGKGHCYLPVGQLLTECNAFLKENAGAPGSFTRTLIDENTESLAKEERIVVDQGRVYSVERYRNERAIAEILKRRLNIRSPYADVEDSVILQYIEEVQKEFGFESEPLQETAVLMAVKQQTSILTGGPGCGKTSTLKTIIGVLHKLDIRLKRKTTEVALAAPTGMAAKRLVNSTGQEAKTIHKLLEYHPDAPFQMHCEDNPIAAGYVILDETSMMDIDITAMLLKAVRDTTQVLFVGDTDQLPSIGPGEVLADLIASGLFQIIRLKRSFRHGSRRHILENAAKIIQGDISLDIRHSDFQFYEVPDLPEDKECRRLLWKLKRVFFEEYAAMGRNCEMVQVLSPMRVKTLVSADQMNAQLQNLINAQVGFVDELRCGTIRFRRNDRVMQISNNYEKTVFNGDMGVIVQASEKAGKLLVDFNGTLVEYKRAELEQLKHCYAITIHKSQGAEYPVVIIPITGYHSTMLMRNLLYTGVTRARQKLILIGDKNALAYAIQNTQGLKRNTALLEELTESRRNAA</sequence>
<evidence type="ECO:0000259" key="3">
    <source>
        <dbReference type="SMART" id="SM00382"/>
    </source>
</evidence>
<dbReference type="GO" id="GO:0005524">
    <property type="term" value="F:ATP binding"/>
    <property type="evidence" value="ECO:0007669"/>
    <property type="project" value="UniProtKB-KW"/>
</dbReference>
<dbReference type="Gene3D" id="2.30.30.940">
    <property type="match status" value="1"/>
</dbReference>
<evidence type="ECO:0000313" key="4">
    <source>
        <dbReference type="EMBL" id="HIS32108.1"/>
    </source>
</evidence>
<reference evidence="4" key="1">
    <citation type="submission" date="2020-10" db="EMBL/GenBank/DDBJ databases">
        <authorList>
            <person name="Gilroy R."/>
        </authorList>
    </citation>
    <scope>NUCLEOTIDE SEQUENCE</scope>
    <source>
        <strain evidence="4">CHK190-19873</strain>
    </source>
</reference>
<organism evidence="4 5">
    <name type="scientific">Candidatus Limivivens intestinipullorum</name>
    <dbReference type="NCBI Taxonomy" id="2840858"/>
    <lineage>
        <taxon>Bacteria</taxon>
        <taxon>Bacillati</taxon>
        <taxon>Bacillota</taxon>
        <taxon>Clostridia</taxon>
        <taxon>Lachnospirales</taxon>
        <taxon>Lachnospiraceae</taxon>
        <taxon>Lachnospiraceae incertae sedis</taxon>
        <taxon>Candidatus Limivivens</taxon>
    </lineage>
</organism>
<dbReference type="PANTHER" id="PTHR43788:SF6">
    <property type="entry name" value="DNA HELICASE B"/>
    <property type="match status" value="1"/>
</dbReference>
<dbReference type="CDD" id="cd18809">
    <property type="entry name" value="SF1_C_RecD"/>
    <property type="match status" value="1"/>
</dbReference>
<dbReference type="InterPro" id="IPR003593">
    <property type="entry name" value="AAA+_ATPase"/>
</dbReference>
<reference evidence="4" key="2">
    <citation type="journal article" date="2021" name="PeerJ">
        <title>Extensive microbial diversity within the chicken gut microbiome revealed by metagenomics and culture.</title>
        <authorList>
            <person name="Gilroy R."/>
            <person name="Ravi A."/>
            <person name="Getino M."/>
            <person name="Pursley I."/>
            <person name="Horton D.L."/>
            <person name="Alikhan N.F."/>
            <person name="Baker D."/>
            <person name="Gharbi K."/>
            <person name="Hall N."/>
            <person name="Watson M."/>
            <person name="Adriaenssens E.M."/>
            <person name="Foster-Nyarko E."/>
            <person name="Jarju S."/>
            <person name="Secka A."/>
            <person name="Antonio M."/>
            <person name="Oren A."/>
            <person name="Chaudhuri R.R."/>
            <person name="La Ragione R."/>
            <person name="Hildebrand F."/>
            <person name="Pallen M.J."/>
        </authorList>
    </citation>
    <scope>NUCLEOTIDE SEQUENCE</scope>
    <source>
        <strain evidence="4">CHK190-19873</strain>
    </source>
</reference>
<dbReference type="Pfam" id="PF14490">
    <property type="entry name" value="HHH_RecD2"/>
    <property type="match status" value="1"/>
</dbReference>
<proteinExistence type="predicted"/>
<dbReference type="CDD" id="cd17933">
    <property type="entry name" value="DEXSc_RecD-like"/>
    <property type="match status" value="1"/>
</dbReference>
<dbReference type="Pfam" id="PF13245">
    <property type="entry name" value="AAA_19"/>
    <property type="match status" value="1"/>
</dbReference>
<dbReference type="SUPFAM" id="SSF52540">
    <property type="entry name" value="P-loop containing nucleoside triphosphate hydrolases"/>
    <property type="match status" value="2"/>
</dbReference>
<dbReference type="EMBL" id="DVIQ01000070">
    <property type="protein sequence ID" value="HIS32108.1"/>
    <property type="molecule type" value="Genomic_DNA"/>
</dbReference>
<protein>
    <submittedName>
        <fullName evidence="4">AAA family ATPase</fullName>
    </submittedName>
</protein>
<keyword evidence="1" id="KW-0547">Nucleotide-binding</keyword>
<dbReference type="Gene3D" id="3.40.50.300">
    <property type="entry name" value="P-loop containing nucleotide triphosphate hydrolases"/>
    <property type="match status" value="2"/>
</dbReference>
<evidence type="ECO:0000313" key="5">
    <source>
        <dbReference type="Proteomes" id="UP000823935"/>
    </source>
</evidence>
<feature type="domain" description="AAA+ ATPase" evidence="3">
    <location>
        <begin position="351"/>
        <end position="502"/>
    </location>
</feature>
<gene>
    <name evidence="4" type="ORF">IAB44_11270</name>
</gene>
<dbReference type="Pfam" id="PF18335">
    <property type="entry name" value="SH3_13"/>
    <property type="match status" value="1"/>
</dbReference>
<dbReference type="InterPro" id="IPR041451">
    <property type="entry name" value="RecD2_SH13"/>
</dbReference>
<name>A0A9D1EUE0_9FIRM</name>
<dbReference type="Proteomes" id="UP000823935">
    <property type="component" value="Unassembled WGS sequence"/>
</dbReference>
<dbReference type="InterPro" id="IPR027785">
    <property type="entry name" value="UvrD-like_helicase_C"/>
</dbReference>
<dbReference type="InterPro" id="IPR050534">
    <property type="entry name" value="Coronavir_polyprotein_1ab"/>
</dbReference>
<dbReference type="GO" id="GO:0003678">
    <property type="term" value="F:DNA helicase activity"/>
    <property type="evidence" value="ECO:0007669"/>
    <property type="project" value="UniProtKB-ARBA"/>
</dbReference>
<dbReference type="PANTHER" id="PTHR43788">
    <property type="entry name" value="DNA2/NAM7 HELICASE FAMILY MEMBER"/>
    <property type="match status" value="1"/>
</dbReference>
<evidence type="ECO:0000256" key="2">
    <source>
        <dbReference type="ARBA" id="ARBA00022840"/>
    </source>
</evidence>
<dbReference type="Gene3D" id="1.10.10.2220">
    <property type="match status" value="1"/>
</dbReference>
<dbReference type="SMART" id="SM00382">
    <property type="entry name" value="AAA"/>
    <property type="match status" value="1"/>
</dbReference>
<accession>A0A9D1EUE0</accession>
<dbReference type="InterPro" id="IPR029493">
    <property type="entry name" value="RecD2-like_HHH"/>
</dbReference>
<dbReference type="Pfam" id="PF13538">
    <property type="entry name" value="UvrD_C_2"/>
    <property type="match status" value="1"/>
</dbReference>
<keyword evidence="2" id="KW-0067">ATP-binding</keyword>
<dbReference type="AlphaFoldDB" id="A0A9D1EUE0"/>
<comment type="caution">
    <text evidence="4">The sequence shown here is derived from an EMBL/GenBank/DDBJ whole genome shotgun (WGS) entry which is preliminary data.</text>
</comment>
<dbReference type="InterPro" id="IPR027417">
    <property type="entry name" value="P-loop_NTPase"/>
</dbReference>
<evidence type="ECO:0000256" key="1">
    <source>
        <dbReference type="ARBA" id="ARBA00022741"/>
    </source>
</evidence>